<keyword evidence="3" id="KW-1185">Reference proteome</keyword>
<feature type="compositionally biased region" description="Low complexity" evidence="1">
    <location>
        <begin position="89"/>
        <end position="99"/>
    </location>
</feature>
<accession>A0A939C4L4</accession>
<proteinExistence type="predicted"/>
<dbReference type="Proteomes" id="UP000663801">
    <property type="component" value="Unassembled WGS sequence"/>
</dbReference>
<dbReference type="AlphaFoldDB" id="A0A939C4L4"/>
<comment type="caution">
    <text evidence="2">The sequence shown here is derived from an EMBL/GenBank/DDBJ whole genome shotgun (WGS) entry which is preliminary data.</text>
</comment>
<dbReference type="RefSeq" id="WP_205258336.1">
    <property type="nucleotide sequence ID" value="NZ_BAAAPV010000002.1"/>
</dbReference>
<gene>
    <name evidence="2" type="ORF">JL107_17340</name>
</gene>
<feature type="region of interest" description="Disordered" evidence="1">
    <location>
        <begin position="1"/>
        <end position="166"/>
    </location>
</feature>
<dbReference type="EMBL" id="JAERWL010000015">
    <property type="protein sequence ID" value="MBM9478216.1"/>
    <property type="molecule type" value="Genomic_DNA"/>
</dbReference>
<evidence type="ECO:0000256" key="1">
    <source>
        <dbReference type="SAM" id="MobiDB-lite"/>
    </source>
</evidence>
<name>A0A939C4L4_9ACTN</name>
<feature type="compositionally biased region" description="Low complexity" evidence="1">
    <location>
        <begin position="47"/>
        <end position="56"/>
    </location>
</feature>
<protein>
    <submittedName>
        <fullName evidence="2">Uncharacterized protein</fullName>
    </submittedName>
</protein>
<evidence type="ECO:0000313" key="2">
    <source>
        <dbReference type="EMBL" id="MBM9478216.1"/>
    </source>
</evidence>
<feature type="compositionally biased region" description="Pro residues" evidence="1">
    <location>
        <begin position="57"/>
        <end position="69"/>
    </location>
</feature>
<reference evidence="2" key="1">
    <citation type="submission" date="2021-01" db="EMBL/GenBank/DDBJ databases">
        <title>KCTC 19127 draft genome.</title>
        <authorList>
            <person name="An D."/>
        </authorList>
    </citation>
    <scope>NUCLEOTIDE SEQUENCE</scope>
    <source>
        <strain evidence="2">KCTC 19127</strain>
    </source>
</reference>
<organism evidence="2 3">
    <name type="scientific">Nakamurella flavida</name>
    <dbReference type="NCBI Taxonomy" id="363630"/>
    <lineage>
        <taxon>Bacteria</taxon>
        <taxon>Bacillati</taxon>
        <taxon>Actinomycetota</taxon>
        <taxon>Actinomycetes</taxon>
        <taxon>Nakamurellales</taxon>
        <taxon>Nakamurellaceae</taxon>
        <taxon>Nakamurella</taxon>
    </lineage>
</organism>
<sequence length="359" mass="37031">MIHASTPEQAPTRADLTFLRHRRKPAANPALAEFLTGGAGRDHHHSGAAAGAAPDRPAGPPTPARPPAATPDRGSGATSLDLGGPPAPAASTRSTAARTDTSLDLGGPAPTRPTAARTDTSLDLGGITRPPAAGAVVPAPPPVSREPVRSNSSGPPAGPARRRGAIHPRIRRGAPTILDRRSPTVALTRVQSGVGSLVLDLAVTASVGDLVMGAAYQLGSGLSSTVDLTAGRRTAPPGRTRRPLLLAGRGQFERISVDLRCSTDLERLVIYGSSASGTPLAWGGTLLVTTFGGDRVELPITLPAWDAAHQVAVLASVHNVAGEWVLRSEMNAVAPSIRDACRAYGFDRITWLDDHTPID</sequence>
<evidence type="ECO:0000313" key="3">
    <source>
        <dbReference type="Proteomes" id="UP000663801"/>
    </source>
</evidence>
<feature type="compositionally biased region" description="Low complexity" evidence="1">
    <location>
        <begin position="108"/>
        <end position="118"/>
    </location>
</feature>